<feature type="region of interest" description="Disordered" evidence="1">
    <location>
        <begin position="83"/>
        <end position="103"/>
    </location>
</feature>
<dbReference type="AlphaFoldDB" id="A0AAQ4DXN6"/>
<proteinExistence type="predicted"/>
<dbReference type="PANTHER" id="PTHR11005">
    <property type="entry name" value="LYSOSOMAL ACID LIPASE-RELATED"/>
    <property type="match status" value="1"/>
</dbReference>
<gene>
    <name evidence="2" type="ORF">V5799_005975</name>
</gene>
<reference evidence="2 3" key="1">
    <citation type="journal article" date="2023" name="Arcadia Sci">
        <title>De novo assembly of a long-read Amblyomma americanum tick genome.</title>
        <authorList>
            <person name="Chou S."/>
            <person name="Poskanzer K.E."/>
            <person name="Rollins M."/>
            <person name="Thuy-Boun P.S."/>
        </authorList>
    </citation>
    <scope>NUCLEOTIDE SEQUENCE [LARGE SCALE GENOMIC DNA]</scope>
    <source>
        <strain evidence="2">F_SG_1</strain>
        <tissue evidence="2">Salivary glands</tissue>
    </source>
</reference>
<dbReference type="InterPro" id="IPR029058">
    <property type="entry name" value="AB_hydrolase_fold"/>
</dbReference>
<name>A0AAQ4DXN6_AMBAM</name>
<sequence length="199" mass="22242">MISYDLPAMLDFVLNKTGQEKLFFVGTSQGAMILFGLLADKPEYNEKLQTRLQVTVRFTDLAISAAICEAKYANLNSLATGRNNERTRVGPATPHSQDTPPEYNLSRVSAPVALYWSRSDWLADPQDVSQLRNRLPRLVLDFQVQEPSFTHLDFTVGVGARRLVYEPVMKAMASVRTLVHHFYRAPRDSCSLCSSGSTA</sequence>
<protein>
    <recommendedName>
        <fullName evidence="4">Triglyceride lipase-cholesterol esterase</fullName>
    </recommendedName>
</protein>
<keyword evidence="3" id="KW-1185">Reference proteome</keyword>
<accession>A0AAQ4DXN6</accession>
<comment type="caution">
    <text evidence="2">The sequence shown here is derived from an EMBL/GenBank/DDBJ whole genome shotgun (WGS) entry which is preliminary data.</text>
</comment>
<dbReference type="Gene3D" id="3.40.50.1820">
    <property type="entry name" value="alpha/beta hydrolase"/>
    <property type="match status" value="2"/>
</dbReference>
<evidence type="ECO:0000313" key="3">
    <source>
        <dbReference type="Proteomes" id="UP001321473"/>
    </source>
</evidence>
<organism evidence="2 3">
    <name type="scientific">Amblyomma americanum</name>
    <name type="common">Lone star tick</name>
    <dbReference type="NCBI Taxonomy" id="6943"/>
    <lineage>
        <taxon>Eukaryota</taxon>
        <taxon>Metazoa</taxon>
        <taxon>Ecdysozoa</taxon>
        <taxon>Arthropoda</taxon>
        <taxon>Chelicerata</taxon>
        <taxon>Arachnida</taxon>
        <taxon>Acari</taxon>
        <taxon>Parasitiformes</taxon>
        <taxon>Ixodida</taxon>
        <taxon>Ixodoidea</taxon>
        <taxon>Ixodidae</taxon>
        <taxon>Amblyomminae</taxon>
        <taxon>Amblyomma</taxon>
    </lineage>
</organism>
<dbReference type="SUPFAM" id="SSF53474">
    <property type="entry name" value="alpha/beta-Hydrolases"/>
    <property type="match status" value="1"/>
</dbReference>
<dbReference type="EMBL" id="JARKHS020025632">
    <property type="protein sequence ID" value="KAK8767226.1"/>
    <property type="molecule type" value="Genomic_DNA"/>
</dbReference>
<evidence type="ECO:0000256" key="1">
    <source>
        <dbReference type="SAM" id="MobiDB-lite"/>
    </source>
</evidence>
<evidence type="ECO:0008006" key="4">
    <source>
        <dbReference type="Google" id="ProtNLM"/>
    </source>
</evidence>
<evidence type="ECO:0000313" key="2">
    <source>
        <dbReference type="EMBL" id="KAK8767226.1"/>
    </source>
</evidence>
<dbReference type="Proteomes" id="UP001321473">
    <property type="component" value="Unassembled WGS sequence"/>
</dbReference>